<dbReference type="FunFam" id="3.40.50.170:FF:000010">
    <property type="entry name" value="Methionyl-tRNA formyltransferase"/>
    <property type="match status" value="1"/>
</dbReference>
<reference evidence="5 6" key="1">
    <citation type="journal article" date="2021" name="Sci. Rep.">
        <title>Genome sequencing of the multicellular alga Astrephomene provides insights into convergent evolution of germ-soma differentiation.</title>
        <authorList>
            <person name="Yamashita S."/>
            <person name="Yamamoto K."/>
            <person name="Matsuzaki R."/>
            <person name="Suzuki S."/>
            <person name="Yamaguchi H."/>
            <person name="Hirooka S."/>
            <person name="Minakuchi Y."/>
            <person name="Miyagishima S."/>
            <person name="Kawachi M."/>
            <person name="Toyoda A."/>
            <person name="Nozaki H."/>
        </authorList>
    </citation>
    <scope>NUCLEOTIDE SEQUENCE [LARGE SCALE GENOMIC DNA]</scope>
    <source>
        <strain evidence="5 6">NIES-4017</strain>
    </source>
</reference>
<dbReference type="CDD" id="cd08646">
    <property type="entry name" value="FMT_core_Met-tRNA-FMT_N"/>
    <property type="match status" value="1"/>
</dbReference>
<dbReference type="Gene3D" id="3.40.50.170">
    <property type="entry name" value="Formyl transferase, N-terminal domain"/>
    <property type="match status" value="1"/>
</dbReference>
<dbReference type="GO" id="GO:0005739">
    <property type="term" value="C:mitochondrion"/>
    <property type="evidence" value="ECO:0007669"/>
    <property type="project" value="TreeGrafter"/>
</dbReference>
<dbReference type="GO" id="GO:0004479">
    <property type="term" value="F:methionyl-tRNA formyltransferase activity"/>
    <property type="evidence" value="ECO:0007669"/>
    <property type="project" value="UniProtKB-EC"/>
</dbReference>
<dbReference type="AlphaFoldDB" id="A0AAD3DMR5"/>
<comment type="caution">
    <text evidence="5">The sequence shown here is derived from an EMBL/GenBank/DDBJ whole genome shotgun (WGS) entry which is preliminary data.</text>
</comment>
<dbReference type="PANTHER" id="PTHR11138">
    <property type="entry name" value="METHIONYL-TRNA FORMYLTRANSFERASE"/>
    <property type="match status" value="1"/>
</dbReference>
<dbReference type="InterPro" id="IPR011034">
    <property type="entry name" value="Formyl_transferase-like_C_sf"/>
</dbReference>
<feature type="compositionally biased region" description="Low complexity" evidence="3">
    <location>
        <begin position="356"/>
        <end position="369"/>
    </location>
</feature>
<dbReference type="InterPro" id="IPR005794">
    <property type="entry name" value="Fmt"/>
</dbReference>
<feature type="compositionally biased region" description="Acidic residues" evidence="3">
    <location>
        <begin position="370"/>
        <end position="382"/>
    </location>
</feature>
<dbReference type="SUPFAM" id="SSF50486">
    <property type="entry name" value="FMT C-terminal domain-like"/>
    <property type="match status" value="1"/>
</dbReference>
<dbReference type="SUPFAM" id="SSF53328">
    <property type="entry name" value="Formyltransferase"/>
    <property type="match status" value="1"/>
</dbReference>
<dbReference type="Pfam" id="PF00551">
    <property type="entry name" value="Formyl_trans_N"/>
    <property type="match status" value="1"/>
</dbReference>
<gene>
    <name evidence="5" type="ORF">Agub_g6052</name>
</gene>
<dbReference type="InterPro" id="IPR036477">
    <property type="entry name" value="Formyl_transf_N_sf"/>
</dbReference>
<dbReference type="InterPro" id="IPR002376">
    <property type="entry name" value="Formyl_transf_N"/>
</dbReference>
<dbReference type="InterPro" id="IPR037022">
    <property type="entry name" value="Formyl_trans_C_sf"/>
</dbReference>
<protein>
    <recommendedName>
        <fullName evidence="2">Methionyl-tRNA formyltransferase, mitochondrial</fullName>
        <ecNumber evidence="1">2.1.2.9</ecNumber>
    </recommendedName>
</protein>
<sequence>MPPIAHGYRARPFTHSTRPVSLLPTLRLIKTSCTTPAVSAISTANGATKKHRVVFLGTPEVAADVLRELLAASQQPDSLFEVCLVVSQPGKPRGRGHRSSAPPPSPVEAVARDSGLLGPEGVVCPQRAKEESFLRLIEELQPDLAITAAYGNMLPQRFLDAPRYGTLNIHPSLLPRYRGAAPVQRALQDGVSETGVSVAYTVLACDAGPVLAQQRVPVDPDVQAPELLSHLFQQGTRLLLRELPEVLAGRGRQRAVEQDESQVLHANKLTREEAVLPLLSLPAAQLHNRVRAFAGWPGSVARLALWDEASDALEPLDLKIVRTRAPSASSPASPPSSPSTTSSQAPGHDGICTTPQQQQQQQQQPPQQNSEEEQQNGEDEYEDQYEDVAFSGDAMLLPCAGGTVLEVLQVQPPTKKVMSAKDFRNGLRWKRLLAPLFDEGEASCDEDGAL</sequence>
<dbReference type="EC" id="2.1.2.9" evidence="1"/>
<proteinExistence type="inferred from homology"/>
<feature type="domain" description="Formyl transferase N-terminal" evidence="4">
    <location>
        <begin position="52"/>
        <end position="241"/>
    </location>
</feature>
<dbReference type="Gene3D" id="3.10.25.10">
    <property type="entry name" value="Formyl transferase, C-terminal domain"/>
    <property type="match status" value="1"/>
</dbReference>
<dbReference type="PANTHER" id="PTHR11138:SF5">
    <property type="entry name" value="METHIONYL-TRNA FORMYLTRANSFERASE, MITOCHONDRIAL"/>
    <property type="match status" value="1"/>
</dbReference>
<evidence type="ECO:0000256" key="2">
    <source>
        <dbReference type="ARBA" id="ARBA00014185"/>
    </source>
</evidence>
<organism evidence="5 6">
    <name type="scientific">Astrephomene gubernaculifera</name>
    <dbReference type="NCBI Taxonomy" id="47775"/>
    <lineage>
        <taxon>Eukaryota</taxon>
        <taxon>Viridiplantae</taxon>
        <taxon>Chlorophyta</taxon>
        <taxon>core chlorophytes</taxon>
        <taxon>Chlorophyceae</taxon>
        <taxon>CS clade</taxon>
        <taxon>Chlamydomonadales</taxon>
        <taxon>Astrephomenaceae</taxon>
        <taxon>Astrephomene</taxon>
    </lineage>
</organism>
<name>A0AAD3DMR5_9CHLO</name>
<evidence type="ECO:0000313" key="5">
    <source>
        <dbReference type="EMBL" id="GFR44726.1"/>
    </source>
</evidence>
<dbReference type="Proteomes" id="UP001054857">
    <property type="component" value="Unassembled WGS sequence"/>
</dbReference>
<feature type="region of interest" description="Disordered" evidence="3">
    <location>
        <begin position="324"/>
        <end position="382"/>
    </location>
</feature>
<evidence type="ECO:0000259" key="4">
    <source>
        <dbReference type="Pfam" id="PF00551"/>
    </source>
</evidence>
<keyword evidence="6" id="KW-1185">Reference proteome</keyword>
<evidence type="ECO:0000256" key="3">
    <source>
        <dbReference type="SAM" id="MobiDB-lite"/>
    </source>
</evidence>
<accession>A0AAD3DMR5</accession>
<dbReference type="HAMAP" id="MF_00182">
    <property type="entry name" value="Formyl_trans"/>
    <property type="match status" value="1"/>
</dbReference>
<dbReference type="InterPro" id="IPR041711">
    <property type="entry name" value="Met-tRNA-FMT_N"/>
</dbReference>
<dbReference type="EMBL" id="BMAR01000008">
    <property type="protein sequence ID" value="GFR44726.1"/>
    <property type="molecule type" value="Genomic_DNA"/>
</dbReference>
<evidence type="ECO:0000256" key="1">
    <source>
        <dbReference type="ARBA" id="ARBA00012261"/>
    </source>
</evidence>
<evidence type="ECO:0000313" key="6">
    <source>
        <dbReference type="Proteomes" id="UP001054857"/>
    </source>
</evidence>